<proteinExistence type="predicted"/>
<dbReference type="Proteomes" id="UP000744980">
    <property type="component" value="Unassembled WGS sequence"/>
</dbReference>
<name>A0AAW4FYQ4_9HYPH</name>
<accession>A0AAW4FYQ4</accession>
<dbReference type="AlphaFoldDB" id="A0AAW4FYQ4"/>
<evidence type="ECO:0000313" key="1">
    <source>
        <dbReference type="EMBL" id="MBM3096380.1"/>
    </source>
</evidence>
<protein>
    <submittedName>
        <fullName evidence="1">Helix-turn-helix domain-containing protein</fullName>
    </submittedName>
</protein>
<dbReference type="EMBL" id="WXFA01000113">
    <property type="protein sequence ID" value="MBM3096380.1"/>
    <property type="molecule type" value="Genomic_DNA"/>
</dbReference>
<evidence type="ECO:0000313" key="2">
    <source>
        <dbReference type="Proteomes" id="UP000744980"/>
    </source>
</evidence>
<reference evidence="1 2" key="1">
    <citation type="submission" date="2020-01" db="EMBL/GenBank/DDBJ databases">
        <title>Draft genome assembly of Ensifer adhaerens T173.</title>
        <authorList>
            <person name="Craig J.E."/>
            <person name="Stinchcombe J.R."/>
        </authorList>
    </citation>
    <scope>NUCLEOTIDE SEQUENCE [LARGE SCALE GENOMIC DNA]</scope>
    <source>
        <strain evidence="1 2">T173</strain>
    </source>
</reference>
<gene>
    <name evidence="1" type="ORF">GFB56_37825</name>
</gene>
<comment type="caution">
    <text evidence="1">The sequence shown here is derived from an EMBL/GenBank/DDBJ whole genome shotgun (WGS) entry which is preliminary data.</text>
</comment>
<sequence length="95" mass="11096">MVDSMVDELDWQEARRRADILSKLPDRPCDAEVRAAMNALAISRATLFRWLKRFRQDERTSTLLPGRRGPTAGMQPFDRERYEQPTFPFVIEAAR</sequence>
<organism evidence="1 2">
    <name type="scientific">Ensifer canadensis</name>
    <dbReference type="NCBI Taxonomy" id="555315"/>
    <lineage>
        <taxon>Bacteria</taxon>
        <taxon>Pseudomonadati</taxon>
        <taxon>Pseudomonadota</taxon>
        <taxon>Alphaproteobacteria</taxon>
        <taxon>Hyphomicrobiales</taxon>
        <taxon>Rhizobiaceae</taxon>
        <taxon>Sinorhizobium/Ensifer group</taxon>
        <taxon>Ensifer</taxon>
    </lineage>
</organism>
<keyword evidence="2" id="KW-1185">Reference proteome</keyword>